<dbReference type="EMBL" id="FOHW01000024">
    <property type="protein sequence ID" value="SET76612.1"/>
    <property type="molecule type" value="Genomic_DNA"/>
</dbReference>
<sequence>MAKETHTLHLFGIKAWDSAQESINNFRIN</sequence>
<reference evidence="1 2" key="1">
    <citation type="submission" date="2016-10" db="EMBL/GenBank/DDBJ databases">
        <authorList>
            <person name="de Groot N.N."/>
        </authorList>
    </citation>
    <scope>NUCLEOTIDE SEQUENCE [LARGE SCALE GENOMIC DNA]</scope>
    <source>
        <strain evidence="1 2">DSM 11363</strain>
    </source>
</reference>
<evidence type="ECO:0000313" key="1">
    <source>
        <dbReference type="EMBL" id="SET76612.1"/>
    </source>
</evidence>
<gene>
    <name evidence="1" type="ORF">SAMN05216197_12463</name>
</gene>
<proteinExistence type="predicted"/>
<dbReference type="Proteomes" id="UP000182332">
    <property type="component" value="Unassembled WGS sequence"/>
</dbReference>
<evidence type="ECO:0000313" key="2">
    <source>
        <dbReference type="Proteomes" id="UP000182332"/>
    </source>
</evidence>
<organism evidence="1 2">
    <name type="scientific">Pseudomonas graminis</name>
    <dbReference type="NCBI Taxonomy" id="158627"/>
    <lineage>
        <taxon>Bacteria</taxon>
        <taxon>Pseudomonadati</taxon>
        <taxon>Pseudomonadota</taxon>
        <taxon>Gammaproteobacteria</taxon>
        <taxon>Pseudomonadales</taxon>
        <taxon>Pseudomonadaceae</taxon>
        <taxon>Pseudomonas</taxon>
    </lineage>
</organism>
<protein>
    <submittedName>
        <fullName evidence="1">Uncharacterized protein</fullName>
    </submittedName>
</protein>
<dbReference type="AlphaFoldDB" id="A0A1I0GZA3"/>
<name>A0A1I0GZA3_9PSED</name>
<accession>A0A1I0GZA3</accession>